<dbReference type="CDD" id="cd21037">
    <property type="entry name" value="MLKL_NTD"/>
    <property type="match status" value="1"/>
</dbReference>
<dbReference type="Pfam" id="PF07714">
    <property type="entry name" value="PK_Tyr_Ser-Thr"/>
    <property type="match status" value="1"/>
</dbReference>
<evidence type="ECO:0000259" key="2">
    <source>
        <dbReference type="PROSITE" id="PS50011"/>
    </source>
</evidence>
<dbReference type="PROSITE" id="PS50011">
    <property type="entry name" value="PROTEIN_KINASE_DOM"/>
    <property type="match status" value="1"/>
</dbReference>
<dbReference type="SUPFAM" id="SSF56112">
    <property type="entry name" value="Protein kinase-like (PK-like)"/>
    <property type="match status" value="1"/>
</dbReference>
<keyword evidence="3" id="KW-0808">Transferase</keyword>
<dbReference type="InterPro" id="IPR001245">
    <property type="entry name" value="Ser-Thr/Tyr_kinase_cat_dom"/>
</dbReference>
<keyword evidence="4" id="KW-1185">Reference proteome</keyword>
<dbReference type="Gene3D" id="1.10.510.10">
    <property type="entry name" value="Transferase(Phosphotransferase) domain 1"/>
    <property type="match status" value="1"/>
</dbReference>
<sequence length="592" mass="66476">MHAQHATGCPENTQRTPPQQRLCIQSYDTPVSILPCLVGISLMSVFNTIVNPTLGVLEIAGAASGVPYVQGAGMALQAINTACNQVAIHKRKSAQLADRCTSLLNLISDHAVGPASDEMRSSLEDAELCVVWLPNLLVGKMFIPLRHLKSFFKSSQIENDLDRCQNDVNAAMERLHVKNPLSVLIMQKQSMDLMKMNQDRIEEKLAQLMISPQQILDAVQRHNAGGRDALDLMRTGQERLIQLCLQLPRENSQSPDRTLLGEPMVESPSPSRSCSLEMTVQTQIQSALTDFRRLTKIPPTLKVLNNQVKKVSGSIPICSGTYSDIWQGEMLGEKVALKTLRNITDPTKAKRMTKRYEHEMNVWEKLKHDNILTIYGVITNLGPIHIVSTWQENGNVLEYRIKNRDINPLTLLAQAARGIEYLHGRNIVHGNLKCNNMLVSSKGVVCIGDFGHTQVLDEVLGREEFTAYTGSSNVRWNVPELLGGDDVKPTKASDVFAFGMSILELVTKQAPYSHRKRDLTVIMDINDRHLPLRPTEPEDVSRWMHNELWEVLNRCWCFMPQERMDLVEVTICLEGLAKYLGNHPNWQTAEVD</sequence>
<dbReference type="AlphaFoldDB" id="A0A9P7A9Z5"/>
<proteinExistence type="predicted"/>
<evidence type="ECO:0000313" key="4">
    <source>
        <dbReference type="Proteomes" id="UP000719766"/>
    </source>
</evidence>
<keyword evidence="3" id="KW-0418">Kinase</keyword>
<feature type="region of interest" description="Disordered" evidence="1">
    <location>
        <begin position="252"/>
        <end position="273"/>
    </location>
</feature>
<gene>
    <name evidence="3" type="ORF">HD556DRAFT_1531742</name>
</gene>
<evidence type="ECO:0000256" key="1">
    <source>
        <dbReference type="SAM" id="MobiDB-lite"/>
    </source>
</evidence>
<dbReference type="RefSeq" id="XP_041152639.1">
    <property type="nucleotide sequence ID" value="XM_041309508.1"/>
</dbReference>
<reference evidence="3" key="1">
    <citation type="journal article" date="2020" name="New Phytol.">
        <title>Comparative genomics reveals dynamic genome evolution in host specialist ectomycorrhizal fungi.</title>
        <authorList>
            <person name="Lofgren L.A."/>
            <person name="Nguyen N.H."/>
            <person name="Vilgalys R."/>
            <person name="Ruytinx J."/>
            <person name="Liao H.L."/>
            <person name="Branco S."/>
            <person name="Kuo A."/>
            <person name="LaButti K."/>
            <person name="Lipzen A."/>
            <person name="Andreopoulos W."/>
            <person name="Pangilinan J."/>
            <person name="Riley R."/>
            <person name="Hundley H."/>
            <person name="Na H."/>
            <person name="Barry K."/>
            <person name="Grigoriev I.V."/>
            <person name="Stajich J.E."/>
            <person name="Kennedy P.G."/>
        </authorList>
    </citation>
    <scope>NUCLEOTIDE SEQUENCE</scope>
    <source>
        <strain evidence="3">S12</strain>
    </source>
</reference>
<dbReference type="InterPro" id="IPR011009">
    <property type="entry name" value="Kinase-like_dom_sf"/>
</dbReference>
<dbReference type="GeneID" id="64603272"/>
<evidence type="ECO:0000313" key="3">
    <source>
        <dbReference type="EMBL" id="KAG1785154.1"/>
    </source>
</evidence>
<organism evidence="3 4">
    <name type="scientific">Suillus plorans</name>
    <dbReference type="NCBI Taxonomy" id="116603"/>
    <lineage>
        <taxon>Eukaryota</taxon>
        <taxon>Fungi</taxon>
        <taxon>Dikarya</taxon>
        <taxon>Basidiomycota</taxon>
        <taxon>Agaricomycotina</taxon>
        <taxon>Agaricomycetes</taxon>
        <taxon>Agaricomycetidae</taxon>
        <taxon>Boletales</taxon>
        <taxon>Suillineae</taxon>
        <taxon>Suillaceae</taxon>
        <taxon>Suillus</taxon>
    </lineage>
</organism>
<dbReference type="GO" id="GO:0005524">
    <property type="term" value="F:ATP binding"/>
    <property type="evidence" value="ECO:0007669"/>
    <property type="project" value="InterPro"/>
</dbReference>
<dbReference type="InterPro" id="IPR051681">
    <property type="entry name" value="Ser/Thr_Kinases-Pseudokinases"/>
</dbReference>
<dbReference type="PANTHER" id="PTHR44329:SF214">
    <property type="entry name" value="PROTEIN KINASE DOMAIN-CONTAINING PROTEIN"/>
    <property type="match status" value="1"/>
</dbReference>
<accession>A0A9P7A9Z5</accession>
<dbReference type="PANTHER" id="PTHR44329">
    <property type="entry name" value="SERINE/THREONINE-PROTEIN KINASE TNNI3K-RELATED"/>
    <property type="match status" value="1"/>
</dbReference>
<dbReference type="OrthoDB" id="5966500at2759"/>
<dbReference type="InterPro" id="IPR059179">
    <property type="entry name" value="MLKL-like_MCAfunc"/>
</dbReference>
<comment type="caution">
    <text evidence="3">The sequence shown here is derived from an EMBL/GenBank/DDBJ whole genome shotgun (WGS) entry which is preliminary data.</text>
</comment>
<feature type="non-terminal residue" evidence="3">
    <location>
        <position position="1"/>
    </location>
</feature>
<protein>
    <submittedName>
        <fullName evidence="3">Kinase-like domain-containing protein</fullName>
    </submittedName>
</protein>
<name>A0A9P7A9Z5_9AGAM</name>
<dbReference type="EMBL" id="JABBWE010000117">
    <property type="protein sequence ID" value="KAG1785154.1"/>
    <property type="molecule type" value="Genomic_DNA"/>
</dbReference>
<feature type="domain" description="Protein kinase" evidence="2">
    <location>
        <begin position="311"/>
        <end position="580"/>
    </location>
</feature>
<dbReference type="GO" id="GO:0004674">
    <property type="term" value="F:protein serine/threonine kinase activity"/>
    <property type="evidence" value="ECO:0007669"/>
    <property type="project" value="TreeGrafter"/>
</dbReference>
<dbReference type="InterPro" id="IPR000719">
    <property type="entry name" value="Prot_kinase_dom"/>
</dbReference>
<dbReference type="Proteomes" id="UP000719766">
    <property type="component" value="Unassembled WGS sequence"/>
</dbReference>